<organism evidence="3 4">
    <name type="scientific">Bacillus swezeyi</name>
    <dbReference type="NCBI Taxonomy" id="1925020"/>
    <lineage>
        <taxon>Bacteria</taxon>
        <taxon>Bacillati</taxon>
        <taxon>Bacillota</taxon>
        <taxon>Bacilli</taxon>
        <taxon>Bacillales</taxon>
        <taxon>Bacillaceae</taxon>
        <taxon>Bacillus</taxon>
    </lineage>
</organism>
<dbReference type="GO" id="GO:0006950">
    <property type="term" value="P:response to stress"/>
    <property type="evidence" value="ECO:0007669"/>
    <property type="project" value="TreeGrafter"/>
</dbReference>
<dbReference type="Gene3D" id="1.10.10.10">
    <property type="entry name" value="Winged helix-like DNA-binding domain superfamily/Winged helix DNA-binding domain"/>
    <property type="match status" value="1"/>
</dbReference>
<dbReference type="RefSeq" id="WP_148957728.1">
    <property type="nucleotide sequence ID" value="NZ_QSND01000002.1"/>
</dbReference>
<dbReference type="AlphaFoldDB" id="A0A5M8RVJ0"/>
<evidence type="ECO:0000259" key="2">
    <source>
        <dbReference type="PROSITE" id="PS50995"/>
    </source>
</evidence>
<dbReference type="GO" id="GO:0003700">
    <property type="term" value="F:DNA-binding transcription factor activity"/>
    <property type="evidence" value="ECO:0007669"/>
    <property type="project" value="InterPro"/>
</dbReference>
<dbReference type="InterPro" id="IPR000835">
    <property type="entry name" value="HTH_MarR-typ"/>
</dbReference>
<sequence length="159" mass="18355">MSRTNQKEREELIRELIQQLRFQSTATVFMHQAIGEKIGLNGTDHKCLEIISREGKITAGELAEKSALTTGAITGVIDRLEKAGYVRRSRDSADRRRLLIELIPENMEEIYTLFEDLAQESAMFLSQYTDQELHIITRYIKDSADFTSGYVKTIRRRKK</sequence>
<reference evidence="3 4" key="1">
    <citation type="submission" date="2018-08" db="EMBL/GenBank/DDBJ databases">
        <title>Bacillus phenotypic plasticity.</title>
        <authorList>
            <person name="Hurtado E."/>
        </authorList>
    </citation>
    <scope>NUCLEOTIDE SEQUENCE [LARGE SCALE GENOMIC DNA]</scope>
    <source>
        <strain evidence="3 4">427</strain>
    </source>
</reference>
<dbReference type="PROSITE" id="PS50995">
    <property type="entry name" value="HTH_MARR_2"/>
    <property type="match status" value="1"/>
</dbReference>
<keyword evidence="1" id="KW-0238">DNA-binding</keyword>
<dbReference type="PRINTS" id="PR00598">
    <property type="entry name" value="HTHMARR"/>
</dbReference>
<dbReference type="InterPro" id="IPR036388">
    <property type="entry name" value="WH-like_DNA-bd_sf"/>
</dbReference>
<dbReference type="STRING" id="1925020.BTA30_01550"/>
<dbReference type="SMART" id="SM00347">
    <property type="entry name" value="HTH_MARR"/>
    <property type="match status" value="1"/>
</dbReference>
<name>A0A5M8RVJ0_9BACI</name>
<dbReference type="Proteomes" id="UP000324326">
    <property type="component" value="Unassembled WGS sequence"/>
</dbReference>
<dbReference type="SUPFAM" id="SSF46785">
    <property type="entry name" value="Winged helix' DNA-binding domain"/>
    <property type="match status" value="1"/>
</dbReference>
<dbReference type="EMBL" id="QSND01000002">
    <property type="protein sequence ID" value="KAA6451889.1"/>
    <property type="molecule type" value="Genomic_DNA"/>
</dbReference>
<evidence type="ECO:0000313" key="3">
    <source>
        <dbReference type="EMBL" id="KAA6451889.1"/>
    </source>
</evidence>
<dbReference type="PANTHER" id="PTHR33164">
    <property type="entry name" value="TRANSCRIPTIONAL REGULATOR, MARR FAMILY"/>
    <property type="match status" value="1"/>
</dbReference>
<evidence type="ECO:0000256" key="1">
    <source>
        <dbReference type="ARBA" id="ARBA00023125"/>
    </source>
</evidence>
<dbReference type="PANTHER" id="PTHR33164:SF106">
    <property type="entry name" value="TRANSCRIPTIONAL REGULATORY PROTEIN"/>
    <property type="match status" value="1"/>
</dbReference>
<dbReference type="InterPro" id="IPR036390">
    <property type="entry name" value="WH_DNA-bd_sf"/>
</dbReference>
<protein>
    <submittedName>
        <fullName evidence="3">MarR family transcriptional regulator</fullName>
    </submittedName>
</protein>
<accession>A0A5M8RVJ0</accession>
<proteinExistence type="predicted"/>
<feature type="domain" description="HTH marR-type" evidence="2">
    <location>
        <begin position="9"/>
        <end position="145"/>
    </location>
</feature>
<dbReference type="GO" id="GO:0003677">
    <property type="term" value="F:DNA binding"/>
    <property type="evidence" value="ECO:0007669"/>
    <property type="project" value="UniProtKB-KW"/>
</dbReference>
<evidence type="ECO:0000313" key="4">
    <source>
        <dbReference type="Proteomes" id="UP000324326"/>
    </source>
</evidence>
<gene>
    <name evidence="3" type="ORF">DX927_14380</name>
</gene>
<dbReference type="Pfam" id="PF01047">
    <property type="entry name" value="MarR"/>
    <property type="match status" value="1"/>
</dbReference>
<dbReference type="InterPro" id="IPR039422">
    <property type="entry name" value="MarR/SlyA-like"/>
</dbReference>
<comment type="caution">
    <text evidence="3">The sequence shown here is derived from an EMBL/GenBank/DDBJ whole genome shotgun (WGS) entry which is preliminary data.</text>
</comment>